<name>A0AAV5ULX8_9BILA</name>
<reference evidence="2" key="1">
    <citation type="submission" date="2023-10" db="EMBL/GenBank/DDBJ databases">
        <title>Genome assembly of Pristionchus species.</title>
        <authorList>
            <person name="Yoshida K."/>
            <person name="Sommer R.J."/>
        </authorList>
    </citation>
    <scope>NUCLEOTIDE SEQUENCE</scope>
    <source>
        <strain evidence="2">RS0144</strain>
    </source>
</reference>
<feature type="chain" id="PRO_5043921562" evidence="1">
    <location>
        <begin position="20"/>
        <end position="113"/>
    </location>
</feature>
<keyword evidence="3" id="KW-1185">Reference proteome</keyword>
<feature type="non-terminal residue" evidence="2">
    <location>
        <position position="1"/>
    </location>
</feature>
<dbReference type="AlphaFoldDB" id="A0AAV5ULX8"/>
<proteinExistence type="predicted"/>
<evidence type="ECO:0000313" key="2">
    <source>
        <dbReference type="EMBL" id="GMT07318.1"/>
    </source>
</evidence>
<sequence>LFLLLSALFLAATALQCYSGHNVYGHHSRHRDLALKECPEPNDCCGVVWQWYGGEFDCFSMWNGECPRTMDKTGESCIGAWNGSGWDGPIEGPHWCACDGTVGHCMPDFPDAH</sequence>
<dbReference type="EMBL" id="BTSX01000006">
    <property type="protein sequence ID" value="GMT07318.1"/>
    <property type="molecule type" value="Genomic_DNA"/>
</dbReference>
<evidence type="ECO:0000256" key="1">
    <source>
        <dbReference type="SAM" id="SignalP"/>
    </source>
</evidence>
<comment type="caution">
    <text evidence="2">The sequence shown here is derived from an EMBL/GenBank/DDBJ whole genome shotgun (WGS) entry which is preliminary data.</text>
</comment>
<protein>
    <submittedName>
        <fullName evidence="2">Uncharacterized protein</fullName>
    </submittedName>
</protein>
<gene>
    <name evidence="2" type="ORF">PENTCL1PPCAC_29492</name>
</gene>
<organism evidence="2 3">
    <name type="scientific">Pristionchus entomophagus</name>
    <dbReference type="NCBI Taxonomy" id="358040"/>
    <lineage>
        <taxon>Eukaryota</taxon>
        <taxon>Metazoa</taxon>
        <taxon>Ecdysozoa</taxon>
        <taxon>Nematoda</taxon>
        <taxon>Chromadorea</taxon>
        <taxon>Rhabditida</taxon>
        <taxon>Rhabditina</taxon>
        <taxon>Diplogasteromorpha</taxon>
        <taxon>Diplogasteroidea</taxon>
        <taxon>Neodiplogasteridae</taxon>
        <taxon>Pristionchus</taxon>
    </lineage>
</organism>
<dbReference type="Proteomes" id="UP001432027">
    <property type="component" value="Unassembled WGS sequence"/>
</dbReference>
<accession>A0AAV5ULX8</accession>
<evidence type="ECO:0000313" key="3">
    <source>
        <dbReference type="Proteomes" id="UP001432027"/>
    </source>
</evidence>
<keyword evidence="1" id="KW-0732">Signal</keyword>
<feature type="signal peptide" evidence="1">
    <location>
        <begin position="1"/>
        <end position="19"/>
    </location>
</feature>